<dbReference type="HOGENOM" id="CLU_3318291_0_0_10"/>
<dbReference type="EMBL" id="CP003191">
    <property type="protein sequence ID" value="AEW20375.1"/>
    <property type="molecule type" value="Genomic_DNA"/>
</dbReference>
<gene>
    <name evidence="1" type="ordered locus">BFO_0191</name>
</gene>
<dbReference type="Proteomes" id="UP000005436">
    <property type="component" value="Chromosome"/>
</dbReference>
<organism evidence="1 2">
    <name type="scientific">Tannerella forsythia (strain ATCC 43037 / JCM 10827 / CCUG 21028 A / KCTC 5666 / FDC 338)</name>
    <name type="common">Bacteroides forsythus</name>
    <dbReference type="NCBI Taxonomy" id="203275"/>
    <lineage>
        <taxon>Bacteria</taxon>
        <taxon>Pseudomonadati</taxon>
        <taxon>Bacteroidota</taxon>
        <taxon>Bacteroidia</taxon>
        <taxon>Bacteroidales</taxon>
        <taxon>Tannerellaceae</taxon>
        <taxon>Tannerella</taxon>
    </lineage>
</organism>
<accession>G8UID8</accession>
<dbReference type="AlphaFoldDB" id="G8UID8"/>
<proteinExistence type="predicted"/>
<dbReference type="KEGG" id="tfo:BFO_0191"/>
<evidence type="ECO:0000313" key="2">
    <source>
        <dbReference type="Proteomes" id="UP000005436"/>
    </source>
</evidence>
<keyword evidence="2" id="KW-1185">Reference proteome</keyword>
<evidence type="ECO:0000313" key="1">
    <source>
        <dbReference type="EMBL" id="AEW20375.1"/>
    </source>
</evidence>
<sequence length="39" mass="4607">MAFFIFFTQQMIEKNTNDSIICMMHRSNSFADKAQSLFL</sequence>
<dbReference type="STRING" id="203275.BFO_0191"/>
<dbReference type="PATRIC" id="fig|203275.8.peg.172"/>
<reference evidence="2" key="1">
    <citation type="submission" date="2011-12" db="EMBL/GenBank/DDBJ databases">
        <title>Complete sequence of Tannerella forsythia ATCC 43037.</title>
        <authorList>
            <person name="Dewhirst F."/>
            <person name="Tanner A."/>
            <person name="Izard J."/>
            <person name="Brinkac L."/>
            <person name="Durkin A.S."/>
            <person name="Hostetler J."/>
            <person name="Shetty J."/>
            <person name="Torralba M."/>
            <person name="Gill S."/>
            <person name="Nelson K."/>
        </authorList>
    </citation>
    <scope>NUCLEOTIDE SEQUENCE [LARGE SCALE GENOMIC DNA]</scope>
    <source>
        <strain evidence="2">ATCC 43037 / JCM 10827 / CCUG 33226 / KCTC 5666 / FDC 338</strain>
    </source>
</reference>
<name>G8UID8_TANFA</name>
<protein>
    <submittedName>
        <fullName evidence="1">Uncharacterized protein</fullName>
    </submittedName>
</protein>